<dbReference type="PANTHER" id="PTHR45753">
    <property type="entry name" value="ORNITHINE CARBAMOYLTRANSFERASE, MITOCHONDRIAL"/>
    <property type="match status" value="1"/>
</dbReference>
<evidence type="ECO:0000313" key="6">
    <source>
        <dbReference type="Proteomes" id="UP000199492"/>
    </source>
</evidence>
<keyword evidence="2" id="KW-0028">Amino-acid biosynthesis</keyword>
<dbReference type="Proteomes" id="UP000199492">
    <property type="component" value="Unassembled WGS sequence"/>
</dbReference>
<feature type="domain" description="Aspartate/ornithine carbamoyltransferase Asp/Orn-binding" evidence="3">
    <location>
        <begin position="193"/>
        <end position="315"/>
    </location>
</feature>
<feature type="binding site" evidence="2">
    <location>
        <position position="245"/>
    </location>
    <ligand>
        <name>N(2)-succinyl-L-ornithine</name>
        <dbReference type="ChEBI" id="CHEBI:58514"/>
    </ligand>
</feature>
<feature type="binding site" evidence="2">
    <location>
        <position position="282"/>
    </location>
    <ligand>
        <name>N(2)-succinyl-L-ornithine</name>
        <dbReference type="ChEBI" id="CHEBI:58514"/>
    </ligand>
</feature>
<protein>
    <recommendedName>
        <fullName evidence="2">N-succinylornithine carbamoyltransferase</fullName>
        <ecNumber evidence="2">2.1.3.11</ecNumber>
    </recommendedName>
    <alternativeName>
        <fullName evidence="2">N-succinyl-L-ornithine transcarbamylase</fullName>
        <shortName evidence="2">SOTCase</shortName>
    </alternativeName>
</protein>
<dbReference type="InterPro" id="IPR043696">
    <property type="entry name" value="ArgF'-like"/>
</dbReference>
<organism evidence="5 6">
    <name type="scientific">Winogradskyella thalassocola</name>
    <dbReference type="NCBI Taxonomy" id="262004"/>
    <lineage>
        <taxon>Bacteria</taxon>
        <taxon>Pseudomonadati</taxon>
        <taxon>Bacteroidota</taxon>
        <taxon>Flavobacteriia</taxon>
        <taxon>Flavobacteriales</taxon>
        <taxon>Flavobacteriaceae</taxon>
        <taxon>Winogradskyella</taxon>
    </lineage>
</organism>
<feature type="binding site" description="in other chain" evidence="2">
    <location>
        <begin position="57"/>
        <end position="60"/>
    </location>
    <ligand>
        <name>carbamoyl phosphate</name>
        <dbReference type="ChEBI" id="CHEBI:58228"/>
        <note>ligand shared between two neighboring subunits</note>
    </ligand>
</feature>
<dbReference type="Pfam" id="PF02729">
    <property type="entry name" value="OTCace_N"/>
    <property type="match status" value="1"/>
</dbReference>
<keyword evidence="1 2" id="KW-0808">Transferase</keyword>
<name>A0A1G7YKV7_9FLAO</name>
<dbReference type="EMBL" id="FNCZ01000001">
    <property type="protein sequence ID" value="SDG97178.1"/>
    <property type="molecule type" value="Genomic_DNA"/>
</dbReference>
<feature type="binding site" description="in other chain" evidence="2">
    <location>
        <begin position="156"/>
        <end position="159"/>
    </location>
    <ligand>
        <name>carbamoyl phosphate</name>
        <dbReference type="ChEBI" id="CHEBI:58228"/>
        <note>ligand shared between two neighboring subunits</note>
    </ligand>
</feature>
<feature type="binding site" evidence="2">
    <location>
        <position position="185"/>
    </location>
    <ligand>
        <name>N(2)-succinyl-L-ornithine</name>
        <dbReference type="ChEBI" id="CHEBI:58514"/>
    </ligand>
</feature>
<feature type="domain" description="Aspartate/ornithine carbamoyltransferase carbamoyl-P binding" evidence="4">
    <location>
        <begin position="15"/>
        <end position="169"/>
    </location>
</feature>
<gene>
    <name evidence="2" type="primary">argF'</name>
    <name evidence="5" type="ORF">SAMN04489796_1011068</name>
</gene>
<dbReference type="InterPro" id="IPR036901">
    <property type="entry name" value="Asp/Orn_carbamoylTrfase_sf"/>
</dbReference>
<dbReference type="AlphaFoldDB" id="A0A1G7YKV7"/>
<dbReference type="HAMAP" id="MF_02235">
    <property type="entry name" value="SOTCase"/>
    <property type="match status" value="1"/>
</dbReference>
<dbReference type="PRINTS" id="PR00101">
    <property type="entry name" value="ATCASE"/>
</dbReference>
<feature type="binding site" evidence="2">
    <location>
        <position position="84"/>
    </location>
    <ligand>
        <name>carbamoyl phosphate</name>
        <dbReference type="ChEBI" id="CHEBI:58228"/>
        <note>ligand shared between two neighboring subunits</note>
    </ligand>
</feature>
<keyword evidence="2" id="KW-0055">Arginine biosynthesis</keyword>
<dbReference type="PANTHER" id="PTHR45753:SF3">
    <property type="entry name" value="ORNITHINE TRANSCARBAMYLASE, MITOCHONDRIAL"/>
    <property type="match status" value="1"/>
</dbReference>
<feature type="binding site" description="in other chain" evidence="2">
    <location>
        <begin position="278"/>
        <end position="279"/>
    </location>
    <ligand>
        <name>carbamoyl phosphate</name>
        <dbReference type="ChEBI" id="CHEBI:58228"/>
        <note>ligand shared between two neighboring subunits</note>
    </ligand>
</feature>
<dbReference type="Gene3D" id="3.40.50.1370">
    <property type="entry name" value="Aspartate/ornithine carbamoyltransferase"/>
    <property type="match status" value="2"/>
</dbReference>
<dbReference type="STRING" id="262004.SAMN04489796_1011068"/>
<dbReference type="GO" id="GO:0042450">
    <property type="term" value="P:L-arginine biosynthetic process via ornithine"/>
    <property type="evidence" value="ECO:0007669"/>
    <property type="project" value="TreeGrafter"/>
</dbReference>
<dbReference type="EC" id="2.1.3.11" evidence="2"/>
<feature type="binding site" evidence="2">
    <location>
        <position position="151"/>
    </location>
    <ligand>
        <name>N(2)-succinyl-L-ornithine</name>
        <dbReference type="ChEBI" id="CHEBI:58514"/>
    </ligand>
</feature>
<comment type="similarity">
    <text evidence="2">Belongs to the aspartate/ornithine carbamoyltransferase superfamily. SOTCase family.</text>
</comment>
<dbReference type="InterPro" id="IPR006130">
    <property type="entry name" value="Asp/Orn_carbamoylTrfase"/>
</dbReference>
<feature type="binding site" description="in other chain" evidence="2">
    <location>
        <position position="119"/>
    </location>
    <ligand>
        <name>carbamoyl phosphate</name>
        <dbReference type="ChEBI" id="CHEBI:58228"/>
        <note>ligand shared between two neighboring subunits</note>
    </ligand>
</feature>
<dbReference type="UniPathway" id="UPA00068"/>
<comment type="function">
    <text evidence="2">Catalyzes the transfer of the carbamoyl group from carbamoyl phosphate to the delta-amino group of N(2)-succinyl-L-ornithine to produce N(2)-succinyl-L-citrulline. Is essential for arginine biosynthesis.</text>
</comment>
<evidence type="ECO:0000259" key="3">
    <source>
        <dbReference type="Pfam" id="PF00185"/>
    </source>
</evidence>
<comment type="pathway">
    <text evidence="2">Amino-acid biosynthesis; L-arginine biosynthesis.</text>
</comment>
<evidence type="ECO:0000259" key="4">
    <source>
        <dbReference type="Pfam" id="PF02729"/>
    </source>
</evidence>
<dbReference type="GO" id="GO:0019240">
    <property type="term" value="P:citrulline biosynthetic process"/>
    <property type="evidence" value="ECO:0007669"/>
    <property type="project" value="TreeGrafter"/>
</dbReference>
<proteinExistence type="inferred from homology"/>
<evidence type="ECO:0000256" key="1">
    <source>
        <dbReference type="ARBA" id="ARBA00022679"/>
    </source>
</evidence>
<keyword evidence="6" id="KW-1185">Reference proteome</keyword>
<sequence length="321" mass="36396">MRFPLSWEMNMKNYTQIKDLPNLSQTIKEAILLKMNPFGFQDLGKHKTLVMLFFNSSLRTRLSTEKAAKNLGMEVMILNVNDAWNIEFEDGTVMNGNSSEHIKEAAQVISQYADIIAVRAFPTLQNKAKDESEYILNNFKKYATVPIVNMESATAHPLQALADAITISELTEKAKPKVVLSWAPHPKALPQAVANSFVEMMQDLEVDFTITHPEGYELSEAITKDTPINHNQVDALKDADFVYVKNWSNYKDYGKILNQDENWMITKAKLGDAKFMHCLPVRRNVVVEDAVLDSEQSVVIKQANNRTYAAQIVLKQILEDL</sequence>
<comment type="subunit">
    <text evidence="2">Homotrimer.</text>
</comment>
<accession>A0A1G7YKV7</accession>
<dbReference type="SUPFAM" id="SSF53671">
    <property type="entry name" value="Aspartate/ornithine carbamoyltransferase"/>
    <property type="match status" value="1"/>
</dbReference>
<dbReference type="InterPro" id="IPR006132">
    <property type="entry name" value="Asp/Orn_carbamoyltranf_P-bd"/>
</dbReference>
<dbReference type="InterPro" id="IPR006131">
    <property type="entry name" value="Asp_carbamoyltransf_Asp/Orn-bd"/>
</dbReference>
<dbReference type="PRINTS" id="PR00100">
    <property type="entry name" value="AOTCASE"/>
</dbReference>
<reference evidence="6" key="1">
    <citation type="submission" date="2016-10" db="EMBL/GenBank/DDBJ databases">
        <authorList>
            <person name="Varghese N."/>
            <person name="Submissions S."/>
        </authorList>
    </citation>
    <scope>NUCLEOTIDE SEQUENCE [LARGE SCALE GENOMIC DNA]</scope>
    <source>
        <strain evidence="6">DSM 15363</strain>
    </source>
</reference>
<comment type="catalytic activity">
    <reaction evidence="2">
        <text>N(2)-succinyl-L-ornithine + carbamoyl phosphate = N(2)-succinyl-L-citrulline + phosphate + H(+)</text>
        <dbReference type="Rhea" id="RHEA:25884"/>
        <dbReference type="ChEBI" id="CHEBI:15378"/>
        <dbReference type="ChEBI" id="CHEBI:43474"/>
        <dbReference type="ChEBI" id="CHEBI:58228"/>
        <dbReference type="ChEBI" id="CHEBI:58514"/>
        <dbReference type="ChEBI" id="CHEBI:58862"/>
        <dbReference type="EC" id="2.1.3.11"/>
    </reaction>
</comment>
<dbReference type="GO" id="GO:0016597">
    <property type="term" value="F:amino acid binding"/>
    <property type="evidence" value="ECO:0007669"/>
    <property type="project" value="InterPro"/>
</dbReference>
<evidence type="ECO:0000313" key="5">
    <source>
        <dbReference type="EMBL" id="SDG97178.1"/>
    </source>
</evidence>
<feature type="binding site" description="in other chain" evidence="2">
    <location>
        <position position="306"/>
    </location>
    <ligand>
        <name>carbamoyl phosphate</name>
        <dbReference type="ChEBI" id="CHEBI:58228"/>
        <note>ligand shared between two neighboring subunits</note>
    </ligand>
</feature>
<dbReference type="GO" id="GO:0004585">
    <property type="term" value="F:ornithine carbamoyltransferase activity"/>
    <property type="evidence" value="ECO:0007669"/>
    <property type="project" value="InterPro"/>
</dbReference>
<evidence type="ECO:0000256" key="2">
    <source>
        <dbReference type="HAMAP-Rule" id="MF_02235"/>
    </source>
</evidence>
<dbReference type="Pfam" id="PF00185">
    <property type="entry name" value="OTCace"/>
    <property type="match status" value="1"/>
</dbReference>